<organism evidence="1">
    <name type="scientific">Pithovirus LCPAC102</name>
    <dbReference type="NCBI Taxonomy" id="2506587"/>
    <lineage>
        <taxon>Viruses</taxon>
        <taxon>Pithoviruses</taxon>
    </lineage>
</organism>
<sequence>MNYSIYNPLLPSNILNLPVDVQQEILSRIYNPIDIITLGKINKYIRALLKSSIKKLDTIENPLYLNIRWLNDYPKLELVNDNIIFNINKYNIINKNLILSIPNKLKKFNIQISCNKHIGSINDINNIIQNILTQIIKNIRLDNYTIRFIIKDRNDSHALIIDNGFYSNIYNFTNKSNLFITQIDLNDILTNIGIYCIDNDTNTDFIDYMNKKNVYIIKEYIFTKLLLDNTKISHLYITTPSIDKLIHEDYI</sequence>
<accession>A0A481Z379</accession>
<proteinExistence type="predicted"/>
<evidence type="ECO:0000313" key="1">
    <source>
        <dbReference type="EMBL" id="QBK90294.1"/>
    </source>
</evidence>
<dbReference type="EMBL" id="MK500474">
    <property type="protein sequence ID" value="QBK90294.1"/>
    <property type="molecule type" value="Genomic_DNA"/>
</dbReference>
<protein>
    <recommendedName>
        <fullName evidence="2">F-box domain-containing protein</fullName>
    </recommendedName>
</protein>
<gene>
    <name evidence="1" type="ORF">LCPAC102_02070</name>
</gene>
<reference evidence="1" key="1">
    <citation type="journal article" date="2019" name="MBio">
        <title>Virus Genomes from Deep Sea Sediments Expand the Ocean Megavirome and Support Independent Origins of Viral Gigantism.</title>
        <authorList>
            <person name="Backstrom D."/>
            <person name="Yutin N."/>
            <person name="Jorgensen S.L."/>
            <person name="Dharamshi J."/>
            <person name="Homa F."/>
            <person name="Zaremba-Niedwiedzka K."/>
            <person name="Spang A."/>
            <person name="Wolf Y.I."/>
            <person name="Koonin E.V."/>
            <person name="Ettema T.J."/>
        </authorList>
    </citation>
    <scope>NUCLEOTIDE SEQUENCE</scope>
</reference>
<evidence type="ECO:0008006" key="2">
    <source>
        <dbReference type="Google" id="ProtNLM"/>
    </source>
</evidence>
<name>A0A481Z379_9VIRU</name>